<evidence type="ECO:0000313" key="2">
    <source>
        <dbReference type="EMBL" id="MDO7876370.1"/>
    </source>
</evidence>
<gene>
    <name evidence="2" type="ORF">Q5H93_16620</name>
</gene>
<comment type="caution">
    <text evidence="2">The sequence shown here is derived from an EMBL/GenBank/DDBJ whole genome shotgun (WGS) entry which is preliminary data.</text>
</comment>
<feature type="signal peptide" evidence="1">
    <location>
        <begin position="1"/>
        <end position="20"/>
    </location>
</feature>
<evidence type="ECO:0000256" key="1">
    <source>
        <dbReference type="SAM" id="SignalP"/>
    </source>
</evidence>
<dbReference type="EMBL" id="JAUQSY010000011">
    <property type="protein sequence ID" value="MDO7876370.1"/>
    <property type="molecule type" value="Genomic_DNA"/>
</dbReference>
<evidence type="ECO:0000313" key="3">
    <source>
        <dbReference type="Proteomes" id="UP001176429"/>
    </source>
</evidence>
<dbReference type="Pfam" id="PF12099">
    <property type="entry name" value="DUF3575"/>
    <property type="match status" value="1"/>
</dbReference>
<dbReference type="InterPro" id="IPR021958">
    <property type="entry name" value="DUF3575"/>
</dbReference>
<reference evidence="2" key="1">
    <citation type="submission" date="2023-07" db="EMBL/GenBank/DDBJ databases">
        <authorList>
            <person name="Kim M.K."/>
        </authorList>
    </citation>
    <scope>NUCLEOTIDE SEQUENCE</scope>
    <source>
        <strain evidence="2">ASUV-10-1</strain>
    </source>
</reference>
<dbReference type="RefSeq" id="WP_305007730.1">
    <property type="nucleotide sequence ID" value="NZ_JAUQSY010000011.1"/>
</dbReference>
<sequence>MQKLLLAAALLVATATGAQAQNNVLKVNIFSPLVKTGSFFFEHKLTESSSAQLGGLVTYWKVGDTKISGFALTPEYRMYLSEKKGALRGFYVAPYLRYQNLTLTVEDVFDDGTNVTSKGKLNTYGGGVVAGYQLLLKDRFSLDFFLGPSYNGGDIKVESLGHSESFDAGPFTGFGLRSGLTFGVAF</sequence>
<dbReference type="NCBIfam" id="TIGR01414">
    <property type="entry name" value="autotrans_barl"/>
    <property type="match status" value="1"/>
</dbReference>
<protein>
    <submittedName>
        <fullName evidence="2">DUF3575 domain-containing protein</fullName>
    </submittedName>
</protein>
<name>A0ABT9BF16_9BACT</name>
<organism evidence="2 3">
    <name type="scientific">Hymenobacter aranciens</name>
    <dbReference type="NCBI Taxonomy" id="3063996"/>
    <lineage>
        <taxon>Bacteria</taxon>
        <taxon>Pseudomonadati</taxon>
        <taxon>Bacteroidota</taxon>
        <taxon>Cytophagia</taxon>
        <taxon>Cytophagales</taxon>
        <taxon>Hymenobacteraceae</taxon>
        <taxon>Hymenobacter</taxon>
    </lineage>
</organism>
<keyword evidence="3" id="KW-1185">Reference proteome</keyword>
<keyword evidence="1" id="KW-0732">Signal</keyword>
<accession>A0ABT9BF16</accession>
<dbReference type="InterPro" id="IPR006315">
    <property type="entry name" value="OM_autotransptr_brl_dom"/>
</dbReference>
<proteinExistence type="predicted"/>
<feature type="chain" id="PRO_5045605718" evidence="1">
    <location>
        <begin position="21"/>
        <end position="186"/>
    </location>
</feature>
<dbReference type="Proteomes" id="UP001176429">
    <property type="component" value="Unassembled WGS sequence"/>
</dbReference>